<evidence type="ECO:0000256" key="1">
    <source>
        <dbReference type="SAM" id="MobiDB-lite"/>
    </source>
</evidence>
<sequence length="281" mass="31366">MNNMFPMRPQNDKSIPYPSTPVRSSSVNGGCEAPRKPYQNDRQLFDSSAIPNATRTLFPTSSQYVDDDDDSSSLASLTRATSARVSPIVRSAKAHFDKMQDEMQRSASSSTFEESVLFVPPAQLPTRHSPLPAAPVTADEFLKVAILGDAHQFVVFGTDDGNRELSIWFYVTMNGDAPYRTCITWDEVFPRMDITHGYAWGNDVKFAFSAKNNVIIEILVQFSKLKNDRREPIAVATTLEHCGKSVDAYLCLDKDGKIFVRGKLYMTICDKPVTICKVCEL</sequence>
<dbReference type="Proteomes" id="UP000240325">
    <property type="component" value="Segment"/>
</dbReference>
<feature type="region of interest" description="Disordered" evidence="1">
    <location>
        <begin position="1"/>
        <end position="42"/>
    </location>
</feature>
<dbReference type="EMBL" id="MF782455">
    <property type="protein sequence ID" value="ATZ80768.1"/>
    <property type="molecule type" value="Genomic_DNA"/>
</dbReference>
<keyword evidence="3" id="KW-1185">Reference proteome</keyword>
<organism evidence="2">
    <name type="scientific">Bodo saltans virus</name>
    <dbReference type="NCBI Taxonomy" id="2024608"/>
    <lineage>
        <taxon>Viruses</taxon>
        <taxon>Varidnaviria</taxon>
        <taxon>Bamfordvirae</taxon>
        <taxon>Nucleocytoviricota</taxon>
        <taxon>Megaviricetes</taxon>
        <taxon>Imitervirales</taxon>
        <taxon>Mimiviridae</taxon>
        <taxon>Klosneuvirinae</taxon>
        <taxon>Theiavirus</taxon>
        <taxon>Theiavirus salishense</taxon>
    </lineage>
</organism>
<name>A0A2H4UV21_9VIRU</name>
<accession>A0A2H4UV21</accession>
<evidence type="ECO:0000313" key="3">
    <source>
        <dbReference type="Proteomes" id="UP000240325"/>
    </source>
</evidence>
<reference evidence="2" key="1">
    <citation type="journal article" date="2017" name="Elife">
        <title>The kinetoplastid-infecting Bodo saltans virus (BsV), a window into the most abundant giant viruses in the sea.</title>
        <authorList>
            <person name="Deeg C.M."/>
            <person name="Chow C.-E.T."/>
            <person name="Suttle C.A."/>
        </authorList>
    </citation>
    <scope>NUCLEOTIDE SEQUENCE</scope>
    <source>
        <strain evidence="2">NG1</strain>
    </source>
</reference>
<protein>
    <submittedName>
        <fullName evidence="2">Uncharacterized protein</fullName>
    </submittedName>
</protein>
<proteinExistence type="predicted"/>
<evidence type="ECO:0000313" key="2">
    <source>
        <dbReference type="EMBL" id="ATZ80768.1"/>
    </source>
</evidence>
<gene>
    <name evidence="2" type="ORF">BMW23_0722</name>
</gene>